<sequence length="231" mass="25350">MEGPAVSSVIETLIEETRDSSTYVGDLATRARFLASTLRQKPVSEWLRQELDGYPEDAPVPVPYRQTSGGVLVAWRPGMGWVEAPITDAVNERLSRFEIRDGIRDLESNAMHQAGKRQMDIPVELPEERQLELRVETRLDTRLALVVPARNLQVLLATLRLGIRRWAEGLAAAGLQGSGTSFSKEDRSVAAAITDELDSLIEAAHAEARQQQAKSESAGQAGSFFSRLLGA</sequence>
<organism evidence="2 3">
    <name type="scientific">Alkalispirillum mobile</name>
    <dbReference type="NCBI Taxonomy" id="85925"/>
    <lineage>
        <taxon>Bacteria</taxon>
        <taxon>Pseudomonadati</taxon>
        <taxon>Pseudomonadota</taxon>
        <taxon>Gammaproteobacteria</taxon>
        <taxon>Chromatiales</taxon>
        <taxon>Ectothiorhodospiraceae</taxon>
        <taxon>Alkalispirillum</taxon>
    </lineage>
</organism>
<gene>
    <name evidence="2" type="ORF">DFR31_2067</name>
</gene>
<comment type="caution">
    <text evidence="2">The sequence shown here is derived from an EMBL/GenBank/DDBJ whole genome shotgun (WGS) entry which is preliminary data.</text>
</comment>
<accession>A0A498C5C5</accession>
<dbReference type="Pfam" id="PF18864">
    <property type="entry name" value="AbiTii"/>
    <property type="match status" value="1"/>
</dbReference>
<keyword evidence="3" id="KW-1185">Reference proteome</keyword>
<feature type="domain" description="AbiTii" evidence="1">
    <location>
        <begin position="9"/>
        <end position="193"/>
    </location>
</feature>
<evidence type="ECO:0000313" key="2">
    <source>
        <dbReference type="EMBL" id="RLK48190.1"/>
    </source>
</evidence>
<proteinExistence type="predicted"/>
<dbReference type="AlphaFoldDB" id="A0A498C5C5"/>
<name>A0A498C5C5_9GAMM</name>
<dbReference type="InterPro" id="IPR041304">
    <property type="entry name" value="AbiTii"/>
</dbReference>
<evidence type="ECO:0000313" key="3">
    <source>
        <dbReference type="Proteomes" id="UP000275461"/>
    </source>
</evidence>
<reference evidence="2 3" key="1">
    <citation type="submission" date="2018-10" db="EMBL/GenBank/DDBJ databases">
        <title>Genomic Encyclopedia of Type Strains, Phase IV (KMG-IV): sequencing the most valuable type-strain genomes for metagenomic binning, comparative biology and taxonomic classification.</title>
        <authorList>
            <person name="Goeker M."/>
        </authorList>
    </citation>
    <scope>NUCLEOTIDE SEQUENCE [LARGE SCALE GENOMIC DNA]</scope>
    <source>
        <strain evidence="2 3">DSM 12769</strain>
    </source>
</reference>
<dbReference type="Proteomes" id="UP000275461">
    <property type="component" value="Unassembled WGS sequence"/>
</dbReference>
<protein>
    <recommendedName>
        <fullName evidence="1">AbiTii domain-containing protein</fullName>
    </recommendedName>
</protein>
<dbReference type="EMBL" id="RCDA01000003">
    <property type="protein sequence ID" value="RLK48190.1"/>
    <property type="molecule type" value="Genomic_DNA"/>
</dbReference>
<evidence type="ECO:0000259" key="1">
    <source>
        <dbReference type="Pfam" id="PF18864"/>
    </source>
</evidence>